<dbReference type="GO" id="GO:0004015">
    <property type="term" value="F:adenosylmethionine-8-amino-7-oxononanoate transaminase activity"/>
    <property type="evidence" value="ECO:0007669"/>
    <property type="project" value="UniProtKB-UniRule"/>
</dbReference>
<proteinExistence type="inferred from homology"/>
<dbReference type="PROSITE" id="PS00600">
    <property type="entry name" value="AA_TRANSFER_CLASS_3"/>
    <property type="match status" value="1"/>
</dbReference>
<comment type="cofactor">
    <cofactor evidence="1 7">
        <name>pyridoxal 5'-phosphate</name>
        <dbReference type="ChEBI" id="CHEBI:597326"/>
    </cofactor>
</comment>
<dbReference type="InterPro" id="IPR015421">
    <property type="entry name" value="PyrdxlP-dep_Trfase_major"/>
</dbReference>
<comment type="caution">
    <text evidence="7">Lacks conserved residue(s) required for the propagation of feature annotation.</text>
</comment>
<evidence type="ECO:0000256" key="3">
    <source>
        <dbReference type="ARBA" id="ARBA00022679"/>
    </source>
</evidence>
<evidence type="ECO:0000256" key="2">
    <source>
        <dbReference type="ARBA" id="ARBA00022576"/>
    </source>
</evidence>
<evidence type="ECO:0000313" key="8">
    <source>
        <dbReference type="EMBL" id="TVP39892.1"/>
    </source>
</evidence>
<keyword evidence="7" id="KW-0963">Cytoplasm</keyword>
<dbReference type="PANTHER" id="PTHR42684:SF3">
    <property type="entry name" value="ADENOSYLMETHIONINE-8-AMINO-7-OXONONANOATE AMINOTRANSFERASE"/>
    <property type="match status" value="1"/>
</dbReference>
<keyword evidence="9" id="KW-1185">Reference proteome</keyword>
<comment type="function">
    <text evidence="7">Catalyzes the transfer of the alpha-amino group from S-adenosyl-L-methionine (SAM) to 7-keto-8-aminopelargonic acid (KAPA) to form 7,8-diaminopelargonic acid (DAPA). It is the only aminotransferase known to utilize SAM as an amino donor.</text>
</comment>
<evidence type="ECO:0000256" key="4">
    <source>
        <dbReference type="ARBA" id="ARBA00022691"/>
    </source>
</evidence>
<evidence type="ECO:0000256" key="5">
    <source>
        <dbReference type="ARBA" id="ARBA00022756"/>
    </source>
</evidence>
<dbReference type="PANTHER" id="PTHR42684">
    <property type="entry name" value="ADENOSYLMETHIONINE-8-AMINO-7-OXONONANOATE AMINOTRANSFERASE"/>
    <property type="match status" value="1"/>
</dbReference>
<feature type="modified residue" description="N6-(pyridoxal phosphate)lysine" evidence="7">
    <location>
        <position position="275"/>
    </location>
</feature>
<comment type="caution">
    <text evidence="8">The sequence shown here is derived from an EMBL/GenBank/DDBJ whole genome shotgun (WGS) entry which is preliminary data.</text>
</comment>
<keyword evidence="4 7" id="KW-0949">S-adenosyl-L-methionine</keyword>
<dbReference type="InterPro" id="IPR015424">
    <property type="entry name" value="PyrdxlP-dep_Trfase"/>
</dbReference>
<dbReference type="GO" id="GO:0009102">
    <property type="term" value="P:biotin biosynthetic process"/>
    <property type="evidence" value="ECO:0007669"/>
    <property type="project" value="UniProtKB-UniRule"/>
</dbReference>
<comment type="subcellular location">
    <subcellularLocation>
        <location evidence="7">Cytoplasm</location>
    </subcellularLocation>
</comment>
<feature type="binding site" evidence="7">
    <location>
        <position position="246"/>
    </location>
    <ligand>
        <name>pyridoxal 5'-phosphate</name>
        <dbReference type="ChEBI" id="CHEBI:597326"/>
    </ligand>
</feature>
<dbReference type="EC" id="2.6.1.62" evidence="7"/>
<name>A0A557STG1_9ARCH</name>
<feature type="binding site" evidence="7">
    <location>
        <position position="141"/>
    </location>
    <ligand>
        <name>substrate</name>
    </ligand>
</feature>
<keyword evidence="5 7" id="KW-0093">Biotin biosynthesis</keyword>
<comment type="catalytic activity">
    <reaction evidence="7">
        <text>(8S)-8-amino-7-oxononanoate + S-adenosyl-L-methionine = S-adenosyl-4-methylsulfanyl-2-oxobutanoate + (7R,8S)-7,8-diammoniononanoate</text>
        <dbReference type="Rhea" id="RHEA:16861"/>
        <dbReference type="ChEBI" id="CHEBI:16490"/>
        <dbReference type="ChEBI" id="CHEBI:59789"/>
        <dbReference type="ChEBI" id="CHEBI:149468"/>
        <dbReference type="ChEBI" id="CHEBI:149469"/>
        <dbReference type="EC" id="2.6.1.62"/>
    </reaction>
</comment>
<feature type="binding site" evidence="7">
    <location>
        <begin position="311"/>
        <end position="312"/>
    </location>
    <ligand>
        <name>pyridoxal 5'-phosphate</name>
        <dbReference type="ChEBI" id="CHEBI:597326"/>
    </ligand>
</feature>
<protein>
    <recommendedName>
        <fullName evidence="7">Adenosylmethionine-8-amino-7-oxononanoate aminotransferase</fullName>
        <ecNumber evidence="7">2.6.1.62</ecNumber>
    </recommendedName>
    <alternativeName>
        <fullName evidence="7">7,8-diamino-pelargonic acid aminotransferase</fullName>
        <shortName evidence="7">DAPA AT</shortName>
        <shortName evidence="7">DAPA aminotransferase</shortName>
    </alternativeName>
    <alternativeName>
        <fullName evidence="7">7,8-diaminononanoate synthase</fullName>
        <shortName evidence="7">DANS</shortName>
    </alternativeName>
    <alternativeName>
        <fullName evidence="7">Diaminopelargonic acid synthase</fullName>
    </alternativeName>
</protein>
<dbReference type="InterPro" id="IPR049704">
    <property type="entry name" value="Aminotrans_3_PPA_site"/>
</dbReference>
<evidence type="ECO:0000256" key="7">
    <source>
        <dbReference type="HAMAP-Rule" id="MF_00834"/>
    </source>
</evidence>
<dbReference type="EMBL" id="VOAH01000011">
    <property type="protein sequence ID" value="TVP39892.1"/>
    <property type="molecule type" value="Genomic_DNA"/>
</dbReference>
<comment type="similarity">
    <text evidence="7">Belongs to the class-III pyridoxal-phosphate-dependent aminotransferase family. BioA subfamily.</text>
</comment>
<dbReference type="SUPFAM" id="SSF53383">
    <property type="entry name" value="PLP-dependent transferases"/>
    <property type="match status" value="1"/>
</dbReference>
<reference evidence="8 9" key="1">
    <citation type="journal article" date="2019" name="Front. Microbiol.">
        <title>Ammonia Oxidation by the Arctic Terrestrial Thaumarchaeote Candidatus Nitrosocosmicus arcticus Is Stimulated by Increasing Temperatures.</title>
        <authorList>
            <person name="Alves R.J.E."/>
            <person name="Kerou M."/>
            <person name="Zappe A."/>
            <person name="Bittner R."/>
            <person name="Abby S.S."/>
            <person name="Schmidt H.A."/>
            <person name="Pfeifer K."/>
            <person name="Schleper C."/>
        </authorList>
    </citation>
    <scope>NUCLEOTIDE SEQUENCE [LARGE SCALE GENOMIC DNA]</scope>
    <source>
        <strain evidence="8 9">Kfb</strain>
    </source>
</reference>
<dbReference type="GO" id="GO:0005737">
    <property type="term" value="C:cytoplasm"/>
    <property type="evidence" value="ECO:0007669"/>
    <property type="project" value="UniProtKB-SubCell"/>
</dbReference>
<evidence type="ECO:0000313" key="9">
    <source>
        <dbReference type="Proteomes" id="UP000315289"/>
    </source>
</evidence>
<dbReference type="NCBIfam" id="TIGR00508">
    <property type="entry name" value="bioA"/>
    <property type="match status" value="1"/>
</dbReference>
<dbReference type="InterPro" id="IPR005815">
    <property type="entry name" value="BioA"/>
</dbReference>
<evidence type="ECO:0000256" key="1">
    <source>
        <dbReference type="ARBA" id="ARBA00001933"/>
    </source>
</evidence>
<dbReference type="RefSeq" id="WP_144732779.1">
    <property type="nucleotide sequence ID" value="NZ_ML675587.1"/>
</dbReference>
<dbReference type="CDD" id="cd00610">
    <property type="entry name" value="OAT_like"/>
    <property type="match status" value="1"/>
</dbReference>
<dbReference type="PIRSF" id="PIRSF000521">
    <property type="entry name" value="Transaminase_4ab_Lys_Orn"/>
    <property type="match status" value="1"/>
</dbReference>
<comment type="pathway">
    <text evidence="7">Cofactor biosynthesis; biotin biosynthesis; 7,8-diaminononanoate from 8-amino-7-oxononanoate (SAM route): step 1/1.</text>
</comment>
<accession>A0A557STG1</accession>
<feature type="binding site" evidence="7">
    <location>
        <position position="404"/>
    </location>
    <ligand>
        <name>substrate</name>
    </ligand>
</feature>
<dbReference type="AlphaFoldDB" id="A0A557STG1"/>
<feature type="binding site" evidence="7">
    <location>
        <position position="310"/>
    </location>
    <ligand>
        <name>substrate</name>
    </ligand>
</feature>
<sequence length="443" mass="49880">MSKSDNIWYPYTQMHDYTRYLKRRVISSGRDFYFYDNDGNKYLDGISNMWCNVWGFNTNRITIAMINQIKQIPHSTIFGLGNDKSIELSNEFLKLTKGLNKVFFTDNGSSAIEAALKIALQYWSNQGNRKKTSFLSVADGYHGDTIGAMSVGYVDKYFKSYKKLLLKCHVIPSPKRVTLNGIVNLEKLNLLLEKTEKTIEKNADKTAALIMESGAQLAGGVNIYPTDYQNKIKEMCKRHNILFILDEIATGFGRLGNMIEYVAQESVPDIACFGKAITGGYFPLALTLTSKKIFQQFSGTLGDQKHLFHGHTYAGHPVGCTAVIENLKMYKENNLLGKIRSNSKQLRKRLQDFQSIPIVQNIRAKGLLAGFELAVNGKPITIVDKIPINYFVMRESLKRGVLLRSLGATMIVIPPLAIDSDSLNKIMDTQLEIVLDINKRNVS</sequence>
<dbReference type="OrthoDB" id="6534at2157"/>
<dbReference type="InterPro" id="IPR015422">
    <property type="entry name" value="PyrdxlP-dep_Trfase_small"/>
</dbReference>
<dbReference type="UniPathway" id="UPA00078">
    <property type="reaction ID" value="UER00160"/>
</dbReference>
<dbReference type="Pfam" id="PF00202">
    <property type="entry name" value="Aminotran_3"/>
    <property type="match status" value="1"/>
</dbReference>
<feature type="binding site" evidence="7">
    <location>
        <begin position="108"/>
        <end position="109"/>
    </location>
    <ligand>
        <name>pyridoxal 5'-phosphate</name>
        <dbReference type="ChEBI" id="CHEBI:597326"/>
    </ligand>
</feature>
<dbReference type="Gene3D" id="3.40.640.10">
    <property type="entry name" value="Type I PLP-dependent aspartate aminotransferase-like (Major domain)"/>
    <property type="match status" value="1"/>
</dbReference>
<dbReference type="GO" id="GO:0030170">
    <property type="term" value="F:pyridoxal phosphate binding"/>
    <property type="evidence" value="ECO:0007669"/>
    <property type="project" value="UniProtKB-UniRule"/>
</dbReference>
<keyword evidence="3 7" id="KW-0808">Transferase</keyword>
<dbReference type="Gene3D" id="3.90.1150.10">
    <property type="entry name" value="Aspartate Aminotransferase, domain 1"/>
    <property type="match status" value="1"/>
</dbReference>
<dbReference type="Proteomes" id="UP000315289">
    <property type="component" value="Unassembled WGS sequence"/>
</dbReference>
<comment type="subunit">
    <text evidence="7">Homodimer.</text>
</comment>
<feature type="binding site" evidence="7">
    <location>
        <position position="275"/>
    </location>
    <ligand>
        <name>substrate</name>
    </ligand>
</feature>
<gene>
    <name evidence="7 8" type="primary">bioA</name>
    <name evidence="8" type="ORF">NARC_110104</name>
</gene>
<evidence type="ECO:0000256" key="6">
    <source>
        <dbReference type="ARBA" id="ARBA00022898"/>
    </source>
</evidence>
<dbReference type="HAMAP" id="MF_00834">
    <property type="entry name" value="BioA"/>
    <property type="match status" value="1"/>
</dbReference>
<feature type="site" description="Participates in the substrate recognition with KAPA and in a stacking interaction with the adenine ring of SAM" evidence="7">
    <location>
        <position position="11"/>
    </location>
</feature>
<keyword evidence="6 7" id="KW-0663">Pyridoxal phosphate</keyword>
<keyword evidence="2 7" id="KW-0032">Aminotransferase</keyword>
<organism evidence="8 9">
    <name type="scientific">Candidatus Nitrosocosmicus arcticus</name>
    <dbReference type="NCBI Taxonomy" id="2035267"/>
    <lineage>
        <taxon>Archaea</taxon>
        <taxon>Nitrososphaerota</taxon>
        <taxon>Nitrososphaeria</taxon>
        <taxon>Nitrososphaerales</taxon>
        <taxon>Nitrososphaeraceae</taxon>
        <taxon>Candidatus Nitrosocosmicus</taxon>
    </lineage>
</organism>
<dbReference type="InterPro" id="IPR005814">
    <property type="entry name" value="Aminotrans_3"/>
</dbReference>